<sequence>MAGRRKRAKSPEEPKERRLSSRVQELRQKERDEKEQLARERVKFLSDQSSELCDDAKEDDVSTNEGTLITMRNGNDNNLDFYGSEEDPHLKVRRNLRFFNTQYLLMVQGKMSRPDLKGVTEASIVVMKANAVLYPRKMIGDLPGIDVGHRFFSRAEMVAVGFHSHWLNGIDYMGAAEYQRDYAAYQFPLAVSIVMSGQYEDDLDNADVVTYTGQGGHNLTGDKRQFKDQELVRGNLGLKNCFEHGVSVRVIRGHNCKSSYSKRVYTYDGLYTVVKYWAEKGVSGFTVYKYQLKRKEGQPELTTNQVNFMYGRIPKSTSEIQGLVCEDISNGLESKRIPATNRLSSFHVSGFTYINSLKIEPNVKIPKSSAGCNCRGGCTDSKKCACARLNGGNFPYVDLNDGRLIEPRDVVFECGPNCGCGPECVNRTSQKRLRFHLEVFRSPKKGWAVRSWDFIPAGSPVCEYIGVLRRTDDVDTLTDNDYIFEIDCQQTMQGLDGRQRRLGDVAVPTDNKASESNGDESVPEFCIDAGSTGNFARFINHSCEPNLFVQCVLSSHQDIKLARVVLFAADNIPPLQELTYDYGYTLDSVHGPDGKVKKLTCYCGAVNCRKRLY</sequence>
<evidence type="ECO:0000259" key="13">
    <source>
        <dbReference type="PROSITE" id="PS50868"/>
    </source>
</evidence>
<feature type="domain" description="Post-SET" evidence="13">
    <location>
        <begin position="597"/>
        <end position="613"/>
    </location>
</feature>
<dbReference type="Pfam" id="PF05033">
    <property type="entry name" value="Pre-SET"/>
    <property type="match status" value="1"/>
</dbReference>
<evidence type="ECO:0000313" key="15">
    <source>
        <dbReference type="EMBL" id="VDC78744.1"/>
    </source>
</evidence>
<dbReference type="PANTHER" id="PTHR45660">
    <property type="entry name" value="HISTONE-LYSINE N-METHYLTRANSFERASE SETMAR"/>
    <property type="match status" value="1"/>
</dbReference>
<evidence type="ECO:0000256" key="8">
    <source>
        <dbReference type="ARBA" id="ARBA00023328"/>
    </source>
</evidence>
<evidence type="ECO:0000256" key="10">
    <source>
        <dbReference type="SAM" id="MobiDB-lite"/>
    </source>
</evidence>
<dbReference type="SMART" id="SM00508">
    <property type="entry name" value="PostSET"/>
    <property type="match status" value="1"/>
</dbReference>
<feature type="domain" description="SET" evidence="11">
    <location>
        <begin position="435"/>
        <end position="583"/>
    </location>
</feature>
<dbReference type="GO" id="GO:0042054">
    <property type="term" value="F:histone methyltransferase activity"/>
    <property type="evidence" value="ECO:0007669"/>
    <property type="project" value="InterPro"/>
</dbReference>
<dbReference type="InterPro" id="IPR051357">
    <property type="entry name" value="H3K9_HMTase_SUVAR3-9"/>
</dbReference>
<keyword evidence="2" id="KW-0158">Chromosome</keyword>
<evidence type="ECO:0000259" key="12">
    <source>
        <dbReference type="PROSITE" id="PS50867"/>
    </source>
</evidence>
<dbReference type="EMBL" id="LR031572">
    <property type="protein sequence ID" value="VDC78744.1"/>
    <property type="molecule type" value="Genomic_DNA"/>
</dbReference>
<keyword evidence="7 9" id="KW-0539">Nucleus</keyword>
<dbReference type="PROSITE" id="PS50280">
    <property type="entry name" value="SET"/>
    <property type="match status" value="1"/>
</dbReference>
<dbReference type="PROSITE" id="PS51575">
    <property type="entry name" value="SAM_MT43_SUVAR39_2"/>
    <property type="match status" value="1"/>
</dbReference>
<keyword evidence="3" id="KW-0489">Methyltransferase</keyword>
<name>A0A3P5ZT78_BRACM</name>
<keyword evidence="8" id="KW-0137">Centromere</keyword>
<dbReference type="InterPro" id="IPR007728">
    <property type="entry name" value="Pre-SET_dom"/>
</dbReference>
<dbReference type="GO" id="GO:0008270">
    <property type="term" value="F:zinc ion binding"/>
    <property type="evidence" value="ECO:0007669"/>
    <property type="project" value="InterPro"/>
</dbReference>
<dbReference type="PROSITE" id="PS50868">
    <property type="entry name" value="POST_SET"/>
    <property type="match status" value="1"/>
</dbReference>
<evidence type="ECO:0000256" key="4">
    <source>
        <dbReference type="ARBA" id="ARBA00022679"/>
    </source>
</evidence>
<feature type="region of interest" description="Disordered" evidence="10">
    <location>
        <begin position="1"/>
        <end position="37"/>
    </location>
</feature>
<evidence type="ECO:0000256" key="1">
    <source>
        <dbReference type="ARBA" id="ARBA00004584"/>
    </source>
</evidence>
<dbReference type="InterPro" id="IPR001214">
    <property type="entry name" value="SET_dom"/>
</dbReference>
<keyword evidence="4" id="KW-0808">Transferase</keyword>
<feature type="domain" description="Pre-SET" evidence="12">
    <location>
        <begin position="370"/>
        <end position="432"/>
    </location>
</feature>
<dbReference type="GO" id="GO:0005634">
    <property type="term" value="C:nucleus"/>
    <property type="evidence" value="ECO:0007669"/>
    <property type="project" value="UniProtKB-SubCell"/>
</dbReference>
<evidence type="ECO:0000259" key="11">
    <source>
        <dbReference type="PROSITE" id="PS50280"/>
    </source>
</evidence>
<dbReference type="GO" id="GO:0000775">
    <property type="term" value="C:chromosome, centromeric region"/>
    <property type="evidence" value="ECO:0007669"/>
    <property type="project" value="UniProtKB-SubCell"/>
</dbReference>
<dbReference type="Gene3D" id="2.170.270.10">
    <property type="entry name" value="SET domain"/>
    <property type="match status" value="1"/>
</dbReference>
<dbReference type="GO" id="GO:0032259">
    <property type="term" value="P:methylation"/>
    <property type="evidence" value="ECO:0007669"/>
    <property type="project" value="UniProtKB-KW"/>
</dbReference>
<dbReference type="PANTHER" id="PTHR45660:SF94">
    <property type="entry name" value="HISTONE-LYSINE N-METHYLTRANSFERASE, H3 LYSINE-9 SPECIFIC SUVH4"/>
    <property type="match status" value="1"/>
</dbReference>
<dbReference type="AlphaFoldDB" id="A0A3P5ZT78"/>
<evidence type="ECO:0000256" key="7">
    <source>
        <dbReference type="ARBA" id="ARBA00023242"/>
    </source>
</evidence>
<accession>A0A3P5ZT78</accession>
<feature type="domain" description="YDG" evidence="14">
    <location>
        <begin position="140"/>
        <end position="294"/>
    </location>
</feature>
<keyword evidence="6" id="KW-0156">Chromatin regulator</keyword>
<dbReference type="Pfam" id="PF00856">
    <property type="entry name" value="SET"/>
    <property type="match status" value="1"/>
</dbReference>
<dbReference type="SMART" id="SM00468">
    <property type="entry name" value="PreSET"/>
    <property type="match status" value="1"/>
</dbReference>
<dbReference type="SUPFAM" id="SSF88697">
    <property type="entry name" value="PUA domain-like"/>
    <property type="match status" value="1"/>
</dbReference>
<dbReference type="Gene3D" id="2.30.280.10">
    <property type="entry name" value="SRA-YDG"/>
    <property type="match status" value="1"/>
</dbReference>
<protein>
    <recommendedName>
        <fullName evidence="16">Histone-lysine N-methyltransferase</fullName>
    </recommendedName>
</protein>
<organism evidence="15">
    <name type="scientific">Brassica campestris</name>
    <name type="common">Field mustard</name>
    <dbReference type="NCBI Taxonomy" id="3711"/>
    <lineage>
        <taxon>Eukaryota</taxon>
        <taxon>Viridiplantae</taxon>
        <taxon>Streptophyta</taxon>
        <taxon>Embryophyta</taxon>
        <taxon>Tracheophyta</taxon>
        <taxon>Spermatophyta</taxon>
        <taxon>Magnoliopsida</taxon>
        <taxon>eudicotyledons</taxon>
        <taxon>Gunneridae</taxon>
        <taxon>Pentapetalae</taxon>
        <taxon>rosids</taxon>
        <taxon>malvids</taxon>
        <taxon>Brassicales</taxon>
        <taxon>Brassicaceae</taxon>
        <taxon>Brassiceae</taxon>
        <taxon>Brassica</taxon>
    </lineage>
</organism>
<evidence type="ECO:0000256" key="3">
    <source>
        <dbReference type="ARBA" id="ARBA00022603"/>
    </source>
</evidence>
<dbReference type="SUPFAM" id="SSF82199">
    <property type="entry name" value="SET domain"/>
    <property type="match status" value="1"/>
</dbReference>
<evidence type="ECO:0000256" key="6">
    <source>
        <dbReference type="ARBA" id="ARBA00022853"/>
    </source>
</evidence>
<gene>
    <name evidence="15" type="ORF">BRAA03T09962Z</name>
</gene>
<dbReference type="SMART" id="SM00317">
    <property type="entry name" value="SET"/>
    <property type="match status" value="1"/>
</dbReference>
<evidence type="ECO:0000256" key="2">
    <source>
        <dbReference type="ARBA" id="ARBA00022454"/>
    </source>
</evidence>
<dbReference type="CDD" id="cd10545">
    <property type="entry name" value="SET_AtSUVH-like"/>
    <property type="match status" value="1"/>
</dbReference>
<keyword evidence="5" id="KW-0949">S-adenosyl-L-methionine</keyword>
<evidence type="ECO:0008006" key="16">
    <source>
        <dbReference type="Google" id="ProtNLM"/>
    </source>
</evidence>
<dbReference type="FunFam" id="2.30.280.10:FF:000003">
    <property type="entry name" value="Histone-lysine N-methyltransferase, H3 lysine-9 specific SUVH5"/>
    <property type="match status" value="1"/>
</dbReference>
<dbReference type="InterPro" id="IPR036987">
    <property type="entry name" value="SRA-YDG_sf"/>
</dbReference>
<evidence type="ECO:0000256" key="9">
    <source>
        <dbReference type="PROSITE-ProRule" id="PRU00358"/>
    </source>
</evidence>
<comment type="subcellular location">
    <subcellularLocation>
        <location evidence="1">Chromosome</location>
        <location evidence="1">Centromere</location>
    </subcellularLocation>
    <subcellularLocation>
        <location evidence="9">Nucleus</location>
    </subcellularLocation>
</comment>
<proteinExistence type="predicted"/>
<evidence type="ECO:0000256" key="5">
    <source>
        <dbReference type="ARBA" id="ARBA00022691"/>
    </source>
</evidence>
<dbReference type="PROSITE" id="PS50867">
    <property type="entry name" value="PRE_SET"/>
    <property type="match status" value="1"/>
</dbReference>
<dbReference type="Pfam" id="PF02182">
    <property type="entry name" value="SAD_SRA"/>
    <property type="match status" value="1"/>
</dbReference>
<dbReference type="InterPro" id="IPR025794">
    <property type="entry name" value="H3-K9-MeTrfase_plant"/>
</dbReference>
<dbReference type="InterPro" id="IPR046341">
    <property type="entry name" value="SET_dom_sf"/>
</dbReference>
<reference evidence="15" key="1">
    <citation type="submission" date="2018-11" db="EMBL/GenBank/DDBJ databases">
        <authorList>
            <consortium name="Genoscope - CEA"/>
            <person name="William W."/>
        </authorList>
    </citation>
    <scope>NUCLEOTIDE SEQUENCE</scope>
</reference>
<feature type="compositionally biased region" description="Basic and acidic residues" evidence="10">
    <location>
        <begin position="9"/>
        <end position="37"/>
    </location>
</feature>
<dbReference type="SMART" id="SM00466">
    <property type="entry name" value="SRA"/>
    <property type="match status" value="1"/>
</dbReference>
<dbReference type="InterPro" id="IPR003616">
    <property type="entry name" value="Post-SET_dom"/>
</dbReference>
<dbReference type="InterPro" id="IPR015947">
    <property type="entry name" value="PUA-like_sf"/>
</dbReference>
<evidence type="ECO:0000259" key="14">
    <source>
        <dbReference type="PROSITE" id="PS51015"/>
    </source>
</evidence>
<dbReference type="PROSITE" id="PS51015">
    <property type="entry name" value="YDG"/>
    <property type="match status" value="1"/>
</dbReference>
<dbReference type="InterPro" id="IPR003105">
    <property type="entry name" value="SRA_YDG"/>
</dbReference>